<evidence type="ECO:0000256" key="2">
    <source>
        <dbReference type="ARBA" id="ARBA00022491"/>
    </source>
</evidence>
<dbReference type="Gene3D" id="3.30.1490.190">
    <property type="match status" value="1"/>
</dbReference>
<dbReference type="EMBL" id="AP023322">
    <property type="protein sequence ID" value="BCI62472.1"/>
    <property type="molecule type" value="Genomic_DNA"/>
</dbReference>
<dbReference type="GO" id="GO:0003700">
    <property type="term" value="F:DNA-binding transcription factor activity"/>
    <property type="evidence" value="ECO:0007669"/>
    <property type="project" value="InterPro"/>
</dbReference>
<feature type="binding site" evidence="7">
    <location>
        <position position="116"/>
    </location>
    <ligand>
        <name>Zn(2+)</name>
        <dbReference type="ChEBI" id="CHEBI:29105"/>
    </ligand>
</feature>
<proteinExistence type="inferred from homology"/>
<feature type="binding site" evidence="7">
    <location>
        <position position="75"/>
    </location>
    <ligand>
        <name>Zn(2+)</name>
        <dbReference type="ChEBI" id="CHEBI:29105"/>
    </ligand>
</feature>
<feature type="binding site" evidence="7">
    <location>
        <position position="78"/>
    </location>
    <ligand>
        <name>Zn(2+)</name>
        <dbReference type="ChEBI" id="CHEBI:29105"/>
    </ligand>
</feature>
<keyword evidence="9" id="KW-1185">Reference proteome</keyword>
<keyword evidence="4" id="KW-0805">Transcription regulation</keyword>
<keyword evidence="3 7" id="KW-0862">Zinc</keyword>
<keyword evidence="7" id="KW-0479">Metal-binding</keyword>
<comment type="cofactor">
    <cofactor evidence="7">
        <name>Zn(2+)</name>
        <dbReference type="ChEBI" id="CHEBI:29105"/>
    </cofactor>
    <text evidence="7">Binds 1 zinc ion per subunit.</text>
</comment>
<dbReference type="GO" id="GO:0008270">
    <property type="term" value="F:zinc ion binding"/>
    <property type="evidence" value="ECO:0007669"/>
    <property type="project" value="TreeGrafter"/>
</dbReference>
<comment type="similarity">
    <text evidence="1">Belongs to the Fur family.</text>
</comment>
<sequence>MQRIAIMDYLFEHKVHPTVDKIFNDLYPQIPTLSKTTVYNTLKLFADQGAVQVLTIDEKNTRFDADISQHGHFKCKICGEIYDLPKEYFSIIPTGKVGEFEVDEVQVYYKGYCKKCRQ</sequence>
<dbReference type="KEGG" id="copr:Cop2CBH44_08250"/>
<dbReference type="InterPro" id="IPR036390">
    <property type="entry name" value="WH_DNA-bd_sf"/>
</dbReference>
<evidence type="ECO:0000313" key="8">
    <source>
        <dbReference type="EMBL" id="BCI62472.1"/>
    </source>
</evidence>
<dbReference type="GO" id="GO:0000976">
    <property type="term" value="F:transcription cis-regulatory region binding"/>
    <property type="evidence" value="ECO:0007669"/>
    <property type="project" value="TreeGrafter"/>
</dbReference>
<reference evidence="9" key="1">
    <citation type="submission" date="2020-07" db="EMBL/GenBank/DDBJ databases">
        <title>Complete genome sequencing of Coprobacter sp. strain 2CBH44.</title>
        <authorList>
            <person name="Sakamoto M."/>
            <person name="Murakami T."/>
            <person name="Mori H."/>
        </authorList>
    </citation>
    <scope>NUCLEOTIDE SEQUENCE [LARGE SCALE GENOMIC DNA]</scope>
    <source>
        <strain evidence="9">2CBH44</strain>
    </source>
</reference>
<dbReference type="Proteomes" id="UP000594042">
    <property type="component" value="Chromosome"/>
</dbReference>
<evidence type="ECO:0000256" key="5">
    <source>
        <dbReference type="ARBA" id="ARBA00023125"/>
    </source>
</evidence>
<evidence type="ECO:0000256" key="7">
    <source>
        <dbReference type="PIRSR" id="PIRSR602481-1"/>
    </source>
</evidence>
<evidence type="ECO:0000256" key="3">
    <source>
        <dbReference type="ARBA" id="ARBA00022833"/>
    </source>
</evidence>
<feature type="binding site" evidence="7">
    <location>
        <position position="113"/>
    </location>
    <ligand>
        <name>Zn(2+)</name>
        <dbReference type="ChEBI" id="CHEBI:29105"/>
    </ligand>
</feature>
<evidence type="ECO:0000256" key="4">
    <source>
        <dbReference type="ARBA" id="ARBA00023015"/>
    </source>
</evidence>
<name>A0A7G1HUN1_9BACT</name>
<dbReference type="InterPro" id="IPR002481">
    <property type="entry name" value="FUR"/>
</dbReference>
<dbReference type="PANTHER" id="PTHR33202:SF8">
    <property type="entry name" value="PEROXIDE-RESPONSIVE REPRESSOR PERR"/>
    <property type="match status" value="1"/>
</dbReference>
<evidence type="ECO:0000256" key="1">
    <source>
        <dbReference type="ARBA" id="ARBA00007957"/>
    </source>
</evidence>
<dbReference type="InterPro" id="IPR043135">
    <property type="entry name" value="Fur_C"/>
</dbReference>
<gene>
    <name evidence="8" type="ORF">Cop2CBH44_08250</name>
</gene>
<dbReference type="AlphaFoldDB" id="A0A7G1HUN1"/>
<keyword evidence="6" id="KW-0804">Transcription</keyword>
<dbReference type="Pfam" id="PF01475">
    <property type="entry name" value="FUR"/>
    <property type="match status" value="1"/>
</dbReference>
<protein>
    <submittedName>
        <fullName evidence="8">Transcriptional repressor</fullName>
    </submittedName>
</protein>
<evidence type="ECO:0000313" key="9">
    <source>
        <dbReference type="Proteomes" id="UP000594042"/>
    </source>
</evidence>
<dbReference type="PANTHER" id="PTHR33202">
    <property type="entry name" value="ZINC UPTAKE REGULATION PROTEIN"/>
    <property type="match status" value="1"/>
</dbReference>
<dbReference type="InterPro" id="IPR036388">
    <property type="entry name" value="WH-like_DNA-bd_sf"/>
</dbReference>
<dbReference type="Gene3D" id="1.10.10.10">
    <property type="entry name" value="Winged helix-like DNA-binding domain superfamily/Winged helix DNA-binding domain"/>
    <property type="match status" value="1"/>
</dbReference>
<evidence type="ECO:0000256" key="6">
    <source>
        <dbReference type="ARBA" id="ARBA00023163"/>
    </source>
</evidence>
<keyword evidence="2" id="KW-0678">Repressor</keyword>
<dbReference type="GO" id="GO:1900376">
    <property type="term" value="P:regulation of secondary metabolite biosynthetic process"/>
    <property type="evidence" value="ECO:0007669"/>
    <property type="project" value="TreeGrafter"/>
</dbReference>
<dbReference type="CDD" id="cd07153">
    <property type="entry name" value="Fur_like"/>
    <property type="match status" value="1"/>
</dbReference>
<keyword evidence="5" id="KW-0238">DNA-binding</keyword>
<dbReference type="RefSeq" id="WP_021930435.1">
    <property type="nucleotide sequence ID" value="NZ_AP023322.1"/>
</dbReference>
<organism evidence="8 9">
    <name type="scientific">Coprobacter secundus subsp. similis</name>
    <dbReference type="NCBI Taxonomy" id="2751153"/>
    <lineage>
        <taxon>Bacteria</taxon>
        <taxon>Pseudomonadati</taxon>
        <taxon>Bacteroidota</taxon>
        <taxon>Bacteroidia</taxon>
        <taxon>Bacteroidales</taxon>
        <taxon>Barnesiellaceae</taxon>
        <taxon>Coprobacter</taxon>
    </lineage>
</organism>
<dbReference type="GO" id="GO:0045892">
    <property type="term" value="P:negative regulation of DNA-templated transcription"/>
    <property type="evidence" value="ECO:0007669"/>
    <property type="project" value="TreeGrafter"/>
</dbReference>
<accession>A0A7G1HUN1</accession>
<dbReference type="SUPFAM" id="SSF46785">
    <property type="entry name" value="Winged helix' DNA-binding domain"/>
    <property type="match status" value="1"/>
</dbReference>